<dbReference type="RefSeq" id="WP_253021072.1">
    <property type="nucleotide sequence ID" value="NZ_JAOSHN010000009.1"/>
</dbReference>
<evidence type="ECO:0008006" key="4">
    <source>
        <dbReference type="Google" id="ProtNLM"/>
    </source>
</evidence>
<proteinExistence type="predicted"/>
<gene>
    <name evidence="2" type="ORF">OBO34_18675</name>
</gene>
<evidence type="ECO:0000256" key="1">
    <source>
        <dbReference type="SAM" id="SignalP"/>
    </source>
</evidence>
<dbReference type="EMBL" id="JAOSHN010000009">
    <property type="protein sequence ID" value="MCU7380354.1"/>
    <property type="molecule type" value="Genomic_DNA"/>
</dbReference>
<feature type="signal peptide" evidence="1">
    <location>
        <begin position="1"/>
        <end position="33"/>
    </location>
</feature>
<evidence type="ECO:0000313" key="3">
    <source>
        <dbReference type="Proteomes" id="UP001065549"/>
    </source>
</evidence>
<dbReference type="AlphaFoldDB" id="A0A9J6QY07"/>
<evidence type="ECO:0000313" key="2">
    <source>
        <dbReference type="EMBL" id="MCU7380354.1"/>
    </source>
</evidence>
<comment type="caution">
    <text evidence="2">The sequence shown here is derived from an EMBL/GenBank/DDBJ whole genome shotgun (WGS) entry which is preliminary data.</text>
</comment>
<dbReference type="InterPro" id="IPR023908">
    <property type="entry name" value="xxxLxxG_rpt"/>
</dbReference>
<dbReference type="Proteomes" id="UP001065549">
    <property type="component" value="Unassembled WGS sequence"/>
</dbReference>
<accession>A0A9J6QY07</accession>
<sequence length="549" mass="59738">MYRKNRTGKKLRMLTAGLLILLLADVAAVPAFADQQPSPKDEVVYADLGGDGHMEQIYVVNIFEGQKSILDYGTYERVRNMTSTDKIREKGDQLLIDTDQEMLYYQGNLKKGSLPWNIALKYTLDGREISPKELAGKNGEMKLEIAISENPQAEKSFFNQYALQITAAFPTDKCENIRAQGATEANAGANKQLTWTLLPGTEKTLQVETEVKDFEMESISFNGIQLNMDVDVDSSEMTKKFGQLSAAVKAIDHGAKAMDKGAGELKSGAKKLKKGSDDLENNVKTISKQVKQAGKLGSASSEIKGAVSALDQGVEKIKSSVSYDAYKKVMAENGLNIDQLKQQNAQMLELLNQLKVQAGMLNEPQKSQYLAQISQGQKLIQGNIAAIQATETYLNSTAAGITEAQNGAAALAENYQTFDQQLQGAVNQLKELDLSQISKLTQGAEALSDGTGKLKSGSSALAQGTASLTSKTSGISGQVEEQINDMLEGIRRTDGEVTSFVSEKNTNVRSVQFVIKNGPIELPDKEPPAESPVQKQSWWQKLLSLFGID</sequence>
<dbReference type="NCBIfam" id="TIGR03057">
    <property type="entry name" value="xxxLxxG_by_4"/>
    <property type="match status" value="1"/>
</dbReference>
<feature type="chain" id="PRO_5039898648" description="X-X-X-Leu-X-X-Gly heptad repeat-containing protein" evidence="1">
    <location>
        <begin position="34"/>
        <end position="549"/>
    </location>
</feature>
<protein>
    <recommendedName>
        <fullName evidence="4">X-X-X-Leu-X-X-Gly heptad repeat-containing protein</fullName>
    </recommendedName>
</protein>
<organism evidence="2 3">
    <name type="scientific">Hominibacterium faecale</name>
    <dbReference type="NCBI Taxonomy" id="2839743"/>
    <lineage>
        <taxon>Bacteria</taxon>
        <taxon>Bacillati</taxon>
        <taxon>Bacillota</taxon>
        <taxon>Clostridia</taxon>
        <taxon>Peptostreptococcales</taxon>
        <taxon>Anaerovoracaceae</taxon>
        <taxon>Hominibacterium</taxon>
    </lineage>
</organism>
<keyword evidence="3" id="KW-1185">Reference proteome</keyword>
<reference evidence="2" key="1">
    <citation type="submission" date="2022-09" db="EMBL/GenBank/DDBJ databases">
        <title>Culturomic study of gut microbiota in children with autism spectrum disorder.</title>
        <authorList>
            <person name="Efimov B.A."/>
            <person name="Chaplin A.V."/>
            <person name="Sokolova S.R."/>
            <person name="Pikina A.P."/>
            <person name="Korzhanova M."/>
            <person name="Belova V."/>
            <person name="Korostin D."/>
        </authorList>
    </citation>
    <scope>NUCLEOTIDE SEQUENCE</scope>
    <source>
        <strain evidence="2">ASD5510</strain>
    </source>
</reference>
<keyword evidence="1" id="KW-0732">Signal</keyword>
<name>A0A9J6QY07_9FIRM</name>